<comment type="subcellular location">
    <subcellularLocation>
        <location evidence="1">Cell membrane</location>
        <topology evidence="1">Multi-pass membrane protein</topology>
    </subcellularLocation>
</comment>
<dbReference type="InterPro" id="IPR017452">
    <property type="entry name" value="GPCR_Rhodpsn_7TM"/>
</dbReference>
<dbReference type="Pfam" id="PF00001">
    <property type="entry name" value="7tm_1"/>
    <property type="match status" value="1"/>
</dbReference>
<feature type="transmembrane region" description="Helical" evidence="6">
    <location>
        <begin position="471"/>
        <end position="489"/>
    </location>
</feature>
<name>A0ABN8MYI3_9CNID</name>
<dbReference type="Gene3D" id="1.20.1070.10">
    <property type="entry name" value="Rhodopsin 7-helix transmembrane proteins"/>
    <property type="match status" value="3"/>
</dbReference>
<keyword evidence="4 6" id="KW-1133">Transmembrane helix</keyword>
<accession>A0ABN8MYI3</accession>
<evidence type="ECO:0000259" key="7">
    <source>
        <dbReference type="PROSITE" id="PS50262"/>
    </source>
</evidence>
<feature type="transmembrane region" description="Helical" evidence="6">
    <location>
        <begin position="233"/>
        <end position="258"/>
    </location>
</feature>
<protein>
    <recommendedName>
        <fullName evidence="7">G-protein coupled receptors family 1 profile domain-containing protein</fullName>
    </recommendedName>
</protein>
<dbReference type="PRINTS" id="PR00237">
    <property type="entry name" value="GPCRRHODOPSN"/>
</dbReference>
<dbReference type="PANTHER" id="PTHR22750">
    <property type="entry name" value="G-PROTEIN COUPLED RECEPTOR"/>
    <property type="match status" value="1"/>
</dbReference>
<dbReference type="SUPFAM" id="SSF81321">
    <property type="entry name" value="Family A G protein-coupled receptor-like"/>
    <property type="match status" value="2"/>
</dbReference>
<dbReference type="Proteomes" id="UP001159427">
    <property type="component" value="Unassembled WGS sequence"/>
</dbReference>
<evidence type="ECO:0000256" key="3">
    <source>
        <dbReference type="ARBA" id="ARBA00022692"/>
    </source>
</evidence>
<feature type="transmembrane region" description="Helical" evidence="6">
    <location>
        <begin position="431"/>
        <end position="451"/>
    </location>
</feature>
<evidence type="ECO:0000313" key="8">
    <source>
        <dbReference type="EMBL" id="CAH3038898.1"/>
    </source>
</evidence>
<reference evidence="8 9" key="1">
    <citation type="submission" date="2022-05" db="EMBL/GenBank/DDBJ databases">
        <authorList>
            <consortium name="Genoscope - CEA"/>
            <person name="William W."/>
        </authorList>
    </citation>
    <scope>NUCLEOTIDE SEQUENCE [LARGE SCALE GENOMIC DNA]</scope>
</reference>
<sequence>GNAVILVALHKENSLYAPSKLLLRCLAITDLFVGLIVEPLEVTFWISLVHHERSSICRYAVFVYIDCNSRGKASRPFAGTQIQTSCDYHKNSYKHNCYLDCVHLWFNRVSLESSYLRMVRLYHYGTVSNRLQFFVHKNFHYFAPSHFNPINIARYKKAVSSALWFQLTLVACYLPYIITGAFLTERGLTPSGFIANEFALTLLYANSSLNPILYCWKIREVRQAVKQTVNPQLIVLSGITVLFSISAFVGNSLILVALRKENSLYPPSKHLLRSLATTDLCVGLIVEPLTVTFWMSLVYERWGICRFVLTVDPRAIYTRKNKTPSLFTLTTISLDRLLALILGLRYRQIVTLRRSFIVVSVLWFASTFVATMYVWNPSIAEWCTYIFVPLCLVTSIFSYSKIYLTVNHQQIQVQEHQGRAIPLNVARYKRAVNSALWLQLALIACYLPYNIARALWTKRGLSPDGFIAKDFALSLLYVNSTINPFLYCWKIREVRQAVKDMIRQLLCSPSLSI</sequence>
<dbReference type="EMBL" id="CALNXI010000713">
    <property type="protein sequence ID" value="CAH3038898.1"/>
    <property type="molecule type" value="Genomic_DNA"/>
</dbReference>
<feature type="domain" description="G-protein coupled receptors family 1 profile" evidence="7">
    <location>
        <begin position="250"/>
        <end position="487"/>
    </location>
</feature>
<feature type="non-terminal residue" evidence="8">
    <location>
        <position position="1"/>
    </location>
</feature>
<keyword evidence="3 6" id="KW-0812">Transmembrane</keyword>
<feature type="transmembrane region" description="Helical" evidence="6">
    <location>
        <begin position="162"/>
        <end position="183"/>
    </location>
</feature>
<comment type="caution">
    <text evidence="8">The sequence shown here is derived from an EMBL/GenBank/DDBJ whole genome shotgun (WGS) entry which is preliminary data.</text>
</comment>
<feature type="transmembrane region" description="Helical" evidence="6">
    <location>
        <begin position="382"/>
        <end position="404"/>
    </location>
</feature>
<evidence type="ECO:0000256" key="2">
    <source>
        <dbReference type="ARBA" id="ARBA00022475"/>
    </source>
</evidence>
<gene>
    <name evidence="8" type="ORF">PEVE_00039896</name>
</gene>
<evidence type="ECO:0000256" key="6">
    <source>
        <dbReference type="SAM" id="Phobius"/>
    </source>
</evidence>
<evidence type="ECO:0000256" key="5">
    <source>
        <dbReference type="ARBA" id="ARBA00023136"/>
    </source>
</evidence>
<feature type="transmembrane region" description="Helical" evidence="6">
    <location>
        <begin position="356"/>
        <end position="376"/>
    </location>
</feature>
<proteinExistence type="predicted"/>
<evidence type="ECO:0000313" key="9">
    <source>
        <dbReference type="Proteomes" id="UP001159427"/>
    </source>
</evidence>
<feature type="transmembrane region" description="Helical" evidence="6">
    <location>
        <begin position="279"/>
        <end position="299"/>
    </location>
</feature>
<keyword evidence="9" id="KW-1185">Reference proteome</keyword>
<keyword evidence="2" id="KW-1003">Cell membrane</keyword>
<evidence type="ECO:0000256" key="4">
    <source>
        <dbReference type="ARBA" id="ARBA00022989"/>
    </source>
</evidence>
<dbReference type="InterPro" id="IPR000276">
    <property type="entry name" value="GPCR_Rhodpsn"/>
</dbReference>
<dbReference type="PROSITE" id="PS50262">
    <property type="entry name" value="G_PROTEIN_RECEP_F1_2"/>
    <property type="match status" value="1"/>
</dbReference>
<organism evidence="8 9">
    <name type="scientific">Porites evermanni</name>
    <dbReference type="NCBI Taxonomy" id="104178"/>
    <lineage>
        <taxon>Eukaryota</taxon>
        <taxon>Metazoa</taxon>
        <taxon>Cnidaria</taxon>
        <taxon>Anthozoa</taxon>
        <taxon>Hexacorallia</taxon>
        <taxon>Scleractinia</taxon>
        <taxon>Fungiina</taxon>
        <taxon>Poritidae</taxon>
        <taxon>Porites</taxon>
    </lineage>
</organism>
<evidence type="ECO:0000256" key="1">
    <source>
        <dbReference type="ARBA" id="ARBA00004651"/>
    </source>
</evidence>
<dbReference type="CDD" id="cd00637">
    <property type="entry name" value="7tm_classA_rhodopsin-like"/>
    <property type="match status" value="1"/>
</dbReference>
<keyword evidence="5 6" id="KW-0472">Membrane</keyword>